<dbReference type="GO" id="GO:0006740">
    <property type="term" value="P:NADPH regeneration"/>
    <property type="evidence" value="ECO:0007669"/>
    <property type="project" value="TreeGrafter"/>
</dbReference>
<dbReference type="Proteomes" id="UP000435304">
    <property type="component" value="Unassembled WGS sequence"/>
</dbReference>
<organism evidence="5 6">
    <name type="scientific">Auraticoccus cholistanensis</name>
    <dbReference type="NCBI Taxonomy" id="2656650"/>
    <lineage>
        <taxon>Bacteria</taxon>
        <taxon>Bacillati</taxon>
        <taxon>Actinomycetota</taxon>
        <taxon>Actinomycetes</taxon>
        <taxon>Propionibacteriales</taxon>
        <taxon>Propionibacteriaceae</taxon>
        <taxon>Auraticoccus</taxon>
    </lineage>
</organism>
<dbReference type="InterPro" id="IPR030827">
    <property type="entry name" value="Myo_inos_IolG"/>
</dbReference>
<accession>A0A6A9UZ19</accession>
<comment type="caution">
    <text evidence="5">The sequence shown here is derived from an EMBL/GenBank/DDBJ whole genome shotgun (WGS) entry which is preliminary data.</text>
</comment>
<dbReference type="InterPro" id="IPR036291">
    <property type="entry name" value="NAD(P)-bd_dom_sf"/>
</dbReference>
<dbReference type="EC" id="1.1.1.18" evidence="5"/>
<dbReference type="InterPro" id="IPR000683">
    <property type="entry name" value="Gfo/Idh/MocA-like_OxRdtase_N"/>
</dbReference>
<dbReference type="PANTHER" id="PTHR42840:SF3">
    <property type="entry name" value="BINDING ROSSMANN FOLD OXIDOREDUCTASE, PUTATIVE (AFU_ORTHOLOGUE AFUA_2G10240)-RELATED"/>
    <property type="match status" value="1"/>
</dbReference>
<dbReference type="AlphaFoldDB" id="A0A6A9UZ19"/>
<dbReference type="InterPro" id="IPR055170">
    <property type="entry name" value="GFO_IDH_MocA-like_dom"/>
</dbReference>
<reference evidence="5 6" key="1">
    <citation type="submission" date="2019-12" db="EMBL/GenBank/DDBJ databases">
        <title>Auraticoccus cholistani sp. nov., an actinomycete isolated from soil of Cholistan desert.</title>
        <authorList>
            <person name="Cheema M.T."/>
        </authorList>
    </citation>
    <scope>NUCLEOTIDE SEQUENCE [LARGE SCALE GENOMIC DNA]</scope>
    <source>
        <strain evidence="5 6">F435</strain>
    </source>
</reference>
<name>A0A6A9UZ19_9ACTN</name>
<evidence type="ECO:0000313" key="5">
    <source>
        <dbReference type="EMBL" id="MVA77192.1"/>
    </source>
</evidence>
<dbReference type="GO" id="GO:0005737">
    <property type="term" value="C:cytoplasm"/>
    <property type="evidence" value="ECO:0007669"/>
    <property type="project" value="TreeGrafter"/>
</dbReference>
<dbReference type="NCBIfam" id="TIGR04380">
    <property type="entry name" value="myo_inos_iolG"/>
    <property type="match status" value="1"/>
</dbReference>
<gene>
    <name evidence="5" type="primary">iolG</name>
    <name evidence="5" type="ORF">GC722_14330</name>
</gene>
<dbReference type="GO" id="GO:0050112">
    <property type="term" value="F:inositol 2-dehydrogenase (NAD+) activity"/>
    <property type="evidence" value="ECO:0007669"/>
    <property type="project" value="UniProtKB-EC"/>
</dbReference>
<dbReference type="GO" id="GO:0000166">
    <property type="term" value="F:nucleotide binding"/>
    <property type="evidence" value="ECO:0007669"/>
    <property type="project" value="InterPro"/>
</dbReference>
<evidence type="ECO:0000256" key="2">
    <source>
        <dbReference type="ARBA" id="ARBA00023002"/>
    </source>
</evidence>
<dbReference type="SUPFAM" id="SSF55347">
    <property type="entry name" value="Glyceraldehyde-3-phosphate dehydrogenase-like, C-terminal domain"/>
    <property type="match status" value="1"/>
</dbReference>
<sequence length="345" mass="36470">MLNVAVIGAGRIGRVHARSVLAHPGTRLALVADASPVAAREVAESAGTRWTDQVDDVFADDQVDAVVVASPTPFHVDHIVAGVASGKAVLTEKPVDLDLRRVDACLEQIRGSEHRVMVGFNRRFDAGIQEIRQRVLAGDVGEVEQVVVTSRDPSPPSPEYIASSGGIFRDMTIHDLDMVRFLVGEVATVQATGHQLDPVTGDHHGAVLVLTARSGALATIVNSRHNASGYDQRVEVVGPRGALSQANHRPTAVSYSSAEFSDRQRPWVNFFLERYAQAYAAELDAFVRAVRTGEAPSPGIADGRAALLLADCAVRSAATGRAVAVEELDPATATAVAPTTAGGQQ</sequence>
<proteinExistence type="inferred from homology"/>
<comment type="similarity">
    <text evidence="1">Belongs to the Gfo/Idh/MocA family.</text>
</comment>
<dbReference type="Gene3D" id="3.40.50.720">
    <property type="entry name" value="NAD(P)-binding Rossmann-like Domain"/>
    <property type="match status" value="1"/>
</dbReference>
<dbReference type="PANTHER" id="PTHR42840">
    <property type="entry name" value="NAD(P)-BINDING ROSSMANN-FOLD SUPERFAMILY PROTEIN-RELATED"/>
    <property type="match status" value="1"/>
</dbReference>
<keyword evidence="2 5" id="KW-0560">Oxidoreductase</keyword>
<protein>
    <submittedName>
        <fullName evidence="5">Inositol 2-dehydrogenase</fullName>
        <ecNumber evidence="5">1.1.1.18</ecNumber>
    </submittedName>
</protein>
<evidence type="ECO:0000256" key="1">
    <source>
        <dbReference type="ARBA" id="ARBA00010928"/>
    </source>
</evidence>
<dbReference type="Gene3D" id="3.30.360.10">
    <property type="entry name" value="Dihydrodipicolinate Reductase, domain 2"/>
    <property type="match status" value="1"/>
</dbReference>
<feature type="domain" description="GFO/IDH/MocA-like oxidoreductase" evidence="4">
    <location>
        <begin position="128"/>
        <end position="243"/>
    </location>
</feature>
<dbReference type="Pfam" id="PF22725">
    <property type="entry name" value="GFO_IDH_MocA_C3"/>
    <property type="match status" value="1"/>
</dbReference>
<dbReference type="Pfam" id="PF01408">
    <property type="entry name" value="GFO_IDH_MocA"/>
    <property type="match status" value="1"/>
</dbReference>
<evidence type="ECO:0000259" key="3">
    <source>
        <dbReference type="Pfam" id="PF01408"/>
    </source>
</evidence>
<keyword evidence="6" id="KW-1185">Reference proteome</keyword>
<feature type="domain" description="Gfo/Idh/MocA-like oxidoreductase N-terminal" evidence="3">
    <location>
        <begin position="2"/>
        <end position="120"/>
    </location>
</feature>
<dbReference type="EMBL" id="WPCU01000010">
    <property type="protein sequence ID" value="MVA77192.1"/>
    <property type="molecule type" value="Genomic_DNA"/>
</dbReference>
<evidence type="ECO:0000259" key="4">
    <source>
        <dbReference type="Pfam" id="PF22725"/>
    </source>
</evidence>
<evidence type="ECO:0000313" key="6">
    <source>
        <dbReference type="Proteomes" id="UP000435304"/>
    </source>
</evidence>
<dbReference type="SUPFAM" id="SSF51735">
    <property type="entry name" value="NAD(P)-binding Rossmann-fold domains"/>
    <property type="match status" value="1"/>
</dbReference>